<accession>A0AAD0UKK7</accession>
<dbReference type="AlphaFoldDB" id="A0AAD0UKK7"/>
<reference evidence="1 2" key="1">
    <citation type="submission" date="2018-11" db="EMBL/GenBank/DDBJ databases">
        <title>Complete genome sequence of Leptospira kmetyi isolate LS 001/16 from soil sample associated with a leptospirosis patient in Kelantan.</title>
        <authorList>
            <person name="Muhammad Yusoff F."/>
            <person name="Muhammad Yusoff S."/>
            <person name="Ahmad M.N."/>
            <person name="Yusof N.Y."/>
            <person name="Aziah I."/>
        </authorList>
    </citation>
    <scope>NUCLEOTIDE SEQUENCE [LARGE SCALE GENOMIC DNA]</scope>
    <source>
        <strain evidence="1 2">LS 001/16</strain>
    </source>
</reference>
<dbReference type="EMBL" id="CP033614">
    <property type="protein sequence ID" value="AYV54171.1"/>
    <property type="molecule type" value="Genomic_DNA"/>
</dbReference>
<organism evidence="1 2">
    <name type="scientific">Leptospira kmetyi</name>
    <dbReference type="NCBI Taxonomy" id="408139"/>
    <lineage>
        <taxon>Bacteria</taxon>
        <taxon>Pseudomonadati</taxon>
        <taxon>Spirochaetota</taxon>
        <taxon>Spirochaetia</taxon>
        <taxon>Leptospirales</taxon>
        <taxon>Leptospiraceae</taxon>
        <taxon>Leptospira</taxon>
    </lineage>
</organism>
<gene>
    <name evidence="1" type="ORF">EFP84_00755</name>
</gene>
<proteinExistence type="predicted"/>
<sequence>MTINVREDKSVAQRKTRSKNRTQFFFRVIKEILIYDSNDKESRKRIFPAHRNHSICTTIRKLRERPQKKLDENSGEIRTIFTSVSFEKEI</sequence>
<evidence type="ECO:0000313" key="1">
    <source>
        <dbReference type="EMBL" id="AYV54171.1"/>
    </source>
</evidence>
<dbReference type="KEGG" id="lkm:EFP84_00755"/>
<name>A0AAD0UKK7_9LEPT</name>
<protein>
    <submittedName>
        <fullName evidence="1">Uncharacterized protein</fullName>
    </submittedName>
</protein>
<dbReference type="Proteomes" id="UP000276407">
    <property type="component" value="Chromosome 1"/>
</dbReference>
<evidence type="ECO:0000313" key="2">
    <source>
        <dbReference type="Proteomes" id="UP000276407"/>
    </source>
</evidence>